<dbReference type="Proteomes" id="UP000218238">
    <property type="component" value="Unassembled WGS sequence"/>
</dbReference>
<accession>A0A2A2TCE8</accession>
<dbReference type="EMBL" id="NTFS01000418">
    <property type="protein sequence ID" value="PAX51316.1"/>
    <property type="molecule type" value="Genomic_DNA"/>
</dbReference>
<dbReference type="AlphaFoldDB" id="A0A2A2TCE8"/>
<keyword evidence="1" id="KW-1133">Transmembrane helix</keyword>
<keyword evidence="3" id="KW-1185">Reference proteome</keyword>
<organism evidence="2 3">
    <name type="scientific">Brunnivagina elsteri CCALA 953</name>
    <dbReference type="NCBI Taxonomy" id="987040"/>
    <lineage>
        <taxon>Bacteria</taxon>
        <taxon>Bacillati</taxon>
        <taxon>Cyanobacteriota</taxon>
        <taxon>Cyanophyceae</taxon>
        <taxon>Nostocales</taxon>
        <taxon>Calotrichaceae</taxon>
        <taxon>Brunnivagina</taxon>
    </lineage>
</organism>
<comment type="caution">
    <text evidence="2">The sequence shown here is derived from an EMBL/GenBank/DDBJ whole genome shotgun (WGS) entry which is preliminary data.</text>
</comment>
<evidence type="ECO:0000256" key="1">
    <source>
        <dbReference type="SAM" id="Phobius"/>
    </source>
</evidence>
<reference evidence="2 3" key="1">
    <citation type="submission" date="2017-08" db="EMBL/GenBank/DDBJ databases">
        <title>Draft genome sequence of filamentous cyanobacterium Calothrix elsteri CCALA 953.</title>
        <authorList>
            <person name="Gagunashvili A.N."/>
            <person name="Elster J."/>
            <person name="Andresson O.S."/>
        </authorList>
    </citation>
    <scope>NUCLEOTIDE SEQUENCE [LARGE SCALE GENOMIC DNA]</scope>
    <source>
        <strain evidence="2 3">CCALA 953</strain>
    </source>
</reference>
<gene>
    <name evidence="2" type="ORF">CK510_25425</name>
</gene>
<evidence type="ECO:0000313" key="3">
    <source>
        <dbReference type="Proteomes" id="UP000218238"/>
    </source>
</evidence>
<protein>
    <submittedName>
        <fullName evidence="2">Uncharacterized protein</fullName>
    </submittedName>
</protein>
<dbReference type="RefSeq" id="WP_095724324.1">
    <property type="nucleotide sequence ID" value="NZ_NTFS01000418.1"/>
</dbReference>
<dbReference type="OrthoDB" id="484806at2"/>
<keyword evidence="1" id="KW-0472">Membrane</keyword>
<evidence type="ECO:0000313" key="2">
    <source>
        <dbReference type="EMBL" id="PAX51316.1"/>
    </source>
</evidence>
<sequence>MSRNRRNFDVDYSEGGSIIPTTRLQGMLNQVQQQGGMVNQTSGIPVIDTQPLEVRYVNSQASQKPRVPHIEIPYVEVWKAHRLHPQNTWRFVWYPAYFLGDCIKSPIGVGAVGFWLFLLLVNFLLNGSYTGPGYANGKKIEVVPEKVPSFAMPVFRQLE</sequence>
<feature type="transmembrane region" description="Helical" evidence="1">
    <location>
        <begin position="107"/>
        <end position="125"/>
    </location>
</feature>
<proteinExistence type="predicted"/>
<name>A0A2A2TCE8_9CYAN</name>
<keyword evidence="1" id="KW-0812">Transmembrane</keyword>